<name>A0A0D9YFF0_9ORYZ</name>
<organism evidence="2">
    <name type="scientific">Oryza glumipatula</name>
    <dbReference type="NCBI Taxonomy" id="40148"/>
    <lineage>
        <taxon>Eukaryota</taxon>
        <taxon>Viridiplantae</taxon>
        <taxon>Streptophyta</taxon>
        <taxon>Embryophyta</taxon>
        <taxon>Tracheophyta</taxon>
        <taxon>Spermatophyta</taxon>
        <taxon>Magnoliopsida</taxon>
        <taxon>Liliopsida</taxon>
        <taxon>Poales</taxon>
        <taxon>Poaceae</taxon>
        <taxon>BOP clade</taxon>
        <taxon>Oryzoideae</taxon>
        <taxon>Oryzeae</taxon>
        <taxon>Oryzinae</taxon>
        <taxon>Oryza</taxon>
    </lineage>
</organism>
<dbReference type="SMART" id="SM00248">
    <property type="entry name" value="ANK"/>
    <property type="match status" value="10"/>
</dbReference>
<dbReference type="PANTHER" id="PTHR24121">
    <property type="entry name" value="NO MECHANORECEPTOR POTENTIAL C, ISOFORM D-RELATED"/>
    <property type="match status" value="1"/>
</dbReference>
<reference evidence="2" key="3">
    <citation type="submission" date="2018-05" db="EMBL/GenBank/DDBJ databases">
        <title>OgluRS3 (Oryza glumaepatula Reference Sequence Version 3).</title>
        <authorList>
            <person name="Zhang J."/>
            <person name="Kudrna D."/>
            <person name="Lee S."/>
            <person name="Talag J."/>
            <person name="Welchert J."/>
            <person name="Wing R.A."/>
        </authorList>
    </citation>
    <scope>NUCLEOTIDE SEQUENCE [LARGE SCALE GENOMIC DNA]</scope>
</reference>
<evidence type="ECO:0000313" key="2">
    <source>
        <dbReference type="EnsemblPlants" id="OGLUM01G36340.1"/>
    </source>
</evidence>
<dbReference type="AlphaFoldDB" id="A0A0D9YFF0"/>
<dbReference type="HOGENOM" id="CLU_495575_0_0_1"/>
<dbReference type="FunFam" id="1.25.40.20:FF:000465">
    <property type="entry name" value="Os09g0343200 protein"/>
    <property type="match status" value="1"/>
</dbReference>
<feature type="repeat" description="ANK" evidence="1">
    <location>
        <begin position="142"/>
        <end position="174"/>
    </location>
</feature>
<reference evidence="2" key="1">
    <citation type="submission" date="2013-08" db="EMBL/GenBank/DDBJ databases">
        <title>Oryza genome evolution.</title>
        <authorList>
            <person name="Wing R.A."/>
            <person name="Panaud O."/>
            <person name="Oliveira A.C."/>
        </authorList>
    </citation>
    <scope>NUCLEOTIDE SEQUENCE</scope>
</reference>
<dbReference type="Gene3D" id="1.25.40.20">
    <property type="entry name" value="Ankyrin repeat-containing domain"/>
    <property type="match status" value="4"/>
</dbReference>
<protein>
    <submittedName>
        <fullName evidence="2">Uncharacterized protein</fullName>
    </submittedName>
</protein>
<feature type="repeat" description="ANK" evidence="1">
    <location>
        <begin position="380"/>
        <end position="407"/>
    </location>
</feature>
<dbReference type="eggNOG" id="KOG4177">
    <property type="taxonomic scope" value="Eukaryota"/>
</dbReference>
<proteinExistence type="predicted"/>
<keyword evidence="1" id="KW-0040">ANK repeat</keyword>
<reference evidence="2" key="2">
    <citation type="submission" date="2015-04" db="UniProtKB">
        <authorList>
            <consortium name="EnsemblPlants"/>
        </authorList>
    </citation>
    <scope>IDENTIFICATION</scope>
</reference>
<dbReference type="Gramene" id="OGLUM01G36340.1">
    <property type="protein sequence ID" value="OGLUM01G36340.1"/>
    <property type="gene ID" value="OGLUM01G36340"/>
</dbReference>
<dbReference type="Pfam" id="PF12796">
    <property type="entry name" value="Ank_2"/>
    <property type="match status" value="2"/>
</dbReference>
<dbReference type="InterPro" id="IPR002110">
    <property type="entry name" value="Ankyrin_rpt"/>
</dbReference>
<keyword evidence="3" id="KW-1185">Reference proteome</keyword>
<dbReference type="InterPro" id="IPR036770">
    <property type="entry name" value="Ankyrin_rpt-contain_sf"/>
</dbReference>
<dbReference type="PANTHER" id="PTHR24121:SF21">
    <property type="entry name" value="ANKYRIN REPEAT FAMILY PROTEIN"/>
    <property type="match status" value="1"/>
</dbReference>
<dbReference type="EnsemblPlants" id="OGLUM01G36340.1">
    <property type="protein sequence ID" value="OGLUM01G36340.1"/>
    <property type="gene ID" value="OGLUM01G36340"/>
</dbReference>
<sequence length="550" mass="59350">MAVVAGDRGESRRFKEDAAVEIPVVRGGMHRLLLAAACSGDCEGLSFLLSGDGNSLAHPTTMKPRKKFLKLIQVRNGSSPSDIEECTNIPSMAAELLLEGVTVDGNTALHVVATHGNGPSFLKCAKVIHLSAKHLLFQPNNNGDTPLHCAVRAGNPQMVSQLVDLATEANGVNVVKDLLRKENNLKETVLHQAVCIGDNHMVKLLLTYDSELARFPREGTSPLYLAILLEKNVIAQTLYDMSERNILSYAGPNGQNALHAAVFRGKDGKIMVAVMASSSRDAVETLVADGMHPLLLASVCSGDWRGLNYLLNRHEAQNDSSVVNPSKEFLDQVEVYNSTSCCNNGKLQTLPVSGDEEQGVDRPPVLSADAALLLKGLTTEGNTALHLAATYGNLTCATIIFEKDADLLFDKVNLKRDTPLHCAARAGKSEMVSHLIDLAIDYGTSKGIDDEKIVKDLLRKENDSKETALHEAVRAGDNQMVTLLMTYDPELAIFPKEGTSALYLSILLEKDIIAKTLYGMSQGNVLSYSGPDGQNALHVAVLRSKGNHQV</sequence>
<dbReference type="SUPFAM" id="SSF48403">
    <property type="entry name" value="Ankyrin repeat"/>
    <property type="match status" value="2"/>
</dbReference>
<dbReference type="PROSITE" id="PS50297">
    <property type="entry name" value="ANK_REP_REGION"/>
    <property type="match status" value="2"/>
</dbReference>
<evidence type="ECO:0000313" key="3">
    <source>
        <dbReference type="Proteomes" id="UP000026961"/>
    </source>
</evidence>
<evidence type="ECO:0000256" key="1">
    <source>
        <dbReference type="PROSITE-ProRule" id="PRU00023"/>
    </source>
</evidence>
<dbReference type="Proteomes" id="UP000026961">
    <property type="component" value="Chromosome 1"/>
</dbReference>
<dbReference type="STRING" id="40148.A0A0D9YFF0"/>
<dbReference type="PROSITE" id="PS50088">
    <property type="entry name" value="ANK_REPEAT"/>
    <property type="match status" value="3"/>
</dbReference>
<feature type="repeat" description="ANK" evidence="1">
    <location>
        <begin position="415"/>
        <end position="451"/>
    </location>
</feature>
<accession>A0A0D9YFF0</accession>